<sequence>MPKSDYRRGVRDQYYDSPPTINDLLNPDYERGRSRIVLVSQESNDLSGLIDIAFLLLGLLLKPILHTIVVCFLAYSLSMPY</sequence>
<feature type="transmembrane region" description="Helical" evidence="1">
    <location>
        <begin position="52"/>
        <end position="75"/>
    </location>
</feature>
<dbReference type="AlphaFoldDB" id="A9AXQ8"/>
<dbReference type="Proteomes" id="UP000000787">
    <property type="component" value="Chromosome"/>
</dbReference>
<reference evidence="2 3" key="1">
    <citation type="journal article" date="2011" name="Stand. Genomic Sci.">
        <title>Complete genome sequence of the filamentous gliding predatory bacterium Herpetosiphon aurantiacus type strain (114-95(T)).</title>
        <authorList>
            <person name="Kiss H."/>
            <person name="Nett M."/>
            <person name="Domin N."/>
            <person name="Martin K."/>
            <person name="Maresca J.A."/>
            <person name="Copeland A."/>
            <person name="Lapidus A."/>
            <person name="Lucas S."/>
            <person name="Berry K.W."/>
            <person name="Glavina Del Rio T."/>
            <person name="Dalin E."/>
            <person name="Tice H."/>
            <person name="Pitluck S."/>
            <person name="Richardson P."/>
            <person name="Bruce D."/>
            <person name="Goodwin L."/>
            <person name="Han C."/>
            <person name="Detter J.C."/>
            <person name="Schmutz J."/>
            <person name="Brettin T."/>
            <person name="Land M."/>
            <person name="Hauser L."/>
            <person name="Kyrpides N.C."/>
            <person name="Ivanova N."/>
            <person name="Goker M."/>
            <person name="Woyke T."/>
            <person name="Klenk H.P."/>
            <person name="Bryant D.A."/>
        </authorList>
    </citation>
    <scope>NUCLEOTIDE SEQUENCE [LARGE SCALE GENOMIC DNA]</scope>
    <source>
        <strain evidence="3">ATCC 23779 / DSM 785 / 114-95</strain>
    </source>
</reference>
<evidence type="ECO:0000313" key="3">
    <source>
        <dbReference type="Proteomes" id="UP000000787"/>
    </source>
</evidence>
<keyword evidence="1" id="KW-0472">Membrane</keyword>
<dbReference type="HOGENOM" id="CLU_2569160_0_0_0"/>
<protein>
    <submittedName>
        <fullName evidence="2">Uncharacterized protein</fullName>
    </submittedName>
</protein>
<dbReference type="KEGG" id="hau:Haur_0824"/>
<gene>
    <name evidence="2" type="ordered locus">Haur_0824</name>
</gene>
<keyword evidence="1" id="KW-1133">Transmembrane helix</keyword>
<keyword evidence="1" id="KW-0812">Transmembrane</keyword>
<dbReference type="InParanoid" id="A9AXQ8"/>
<proteinExistence type="predicted"/>
<keyword evidence="3" id="KW-1185">Reference proteome</keyword>
<organism evidence="2 3">
    <name type="scientific">Herpetosiphon aurantiacus (strain ATCC 23779 / DSM 785 / 114-95)</name>
    <dbReference type="NCBI Taxonomy" id="316274"/>
    <lineage>
        <taxon>Bacteria</taxon>
        <taxon>Bacillati</taxon>
        <taxon>Chloroflexota</taxon>
        <taxon>Chloroflexia</taxon>
        <taxon>Herpetosiphonales</taxon>
        <taxon>Herpetosiphonaceae</taxon>
        <taxon>Herpetosiphon</taxon>
    </lineage>
</organism>
<dbReference type="EMBL" id="CP000875">
    <property type="protein sequence ID" value="ABX03472.1"/>
    <property type="molecule type" value="Genomic_DNA"/>
</dbReference>
<name>A9AXQ8_HERA2</name>
<dbReference type="BioCyc" id="HAUR316274:GHYA-838-MONOMER"/>
<evidence type="ECO:0000256" key="1">
    <source>
        <dbReference type="SAM" id="Phobius"/>
    </source>
</evidence>
<evidence type="ECO:0000313" key="2">
    <source>
        <dbReference type="EMBL" id="ABX03472.1"/>
    </source>
</evidence>
<accession>A9AXQ8</accession>